<comment type="caution">
    <text evidence="2">The sequence shown here is derived from an EMBL/GenBank/DDBJ whole genome shotgun (WGS) entry which is preliminary data.</text>
</comment>
<evidence type="ECO:0000256" key="1">
    <source>
        <dbReference type="SAM" id="MobiDB-lite"/>
    </source>
</evidence>
<evidence type="ECO:0000313" key="2">
    <source>
        <dbReference type="EMBL" id="CAE7847912.1"/>
    </source>
</evidence>
<feature type="region of interest" description="Disordered" evidence="1">
    <location>
        <begin position="1"/>
        <end position="73"/>
    </location>
</feature>
<proteinExistence type="predicted"/>
<sequence length="710" mass="78159">MAIDVGSPTELAEGDSEEETENKKHNKVKLEKRKRVANDNPARARPVPEHDDEDEDLDSPSKRASVGDEKPLTASELRVLLSGHVAEMKTAWGEFHGRLGAVESEQARVKSTVGDLQARTVVVEKDAAQQRQIAQDAANSLENLATEVKNMKVRIDRVENSGRNNGTKPAEAGQPDPWADFLQKRAALPANDGVNLPANSKSATSKDDQLSEEEKRTLVVGGWLQDTRRGVIEEESAVILALPEIKDLIDGDKLAVYGPRRSVGMLKFSRRGDETEGDMRNRMWEVIKALSKIKYILPSTRQAGEDRPMWASFVKTRTARLKSSHVSLIRRVVIALAKDAGANGAAGVNAIVNDQQSAFDCDWNLGTIWSGPLKLGSASHRPPRGEECITLSGGWVSITAVAQIDSVGGDLSRPCAIRRWGKFGQWNLAGQKVDLLDVAVPDLDIVAVQEIARGEPGWGEVCTEEFQWTTHRAAGQWRGVGVGIALDKLDSVLHKVATSRGVWVVARLVDMGRVIIGSLHGHTGVTNDVYQAAVHEFIKACPSRYRHLPLLCGVDANEVPSWNLVDEPLQLGHTGSNLTTLVHDSLQHGVVAAAPEVVFANAPTHYPRDEERSGRQIDMIFSRQIRLQPVSFHAERRHTIGTDHALLITDILVTRKRSRNTWGNDSRARWMSEPLPDDVEIIEEDDIVHIAKTCTRPRTSCAYKDSAEVR</sequence>
<reference evidence="2" key="1">
    <citation type="submission" date="2021-02" db="EMBL/GenBank/DDBJ databases">
        <authorList>
            <person name="Dougan E. K."/>
            <person name="Rhodes N."/>
            <person name="Thang M."/>
            <person name="Chan C."/>
        </authorList>
    </citation>
    <scope>NUCLEOTIDE SEQUENCE</scope>
</reference>
<accession>A0A813A2E7</accession>
<dbReference type="SUPFAM" id="SSF56219">
    <property type="entry name" value="DNase I-like"/>
    <property type="match status" value="1"/>
</dbReference>
<evidence type="ECO:0008006" key="4">
    <source>
        <dbReference type="Google" id="ProtNLM"/>
    </source>
</evidence>
<keyword evidence="3" id="KW-1185">Reference proteome</keyword>
<feature type="compositionally biased region" description="Basic and acidic residues" evidence="1">
    <location>
        <begin position="59"/>
        <end position="71"/>
    </location>
</feature>
<dbReference type="Gene3D" id="3.60.10.10">
    <property type="entry name" value="Endonuclease/exonuclease/phosphatase"/>
    <property type="match status" value="1"/>
</dbReference>
<dbReference type="AlphaFoldDB" id="A0A813A2E7"/>
<dbReference type="EMBL" id="CAJNJA010052756">
    <property type="protein sequence ID" value="CAE7847912.1"/>
    <property type="molecule type" value="Genomic_DNA"/>
</dbReference>
<evidence type="ECO:0000313" key="3">
    <source>
        <dbReference type="Proteomes" id="UP000601435"/>
    </source>
</evidence>
<dbReference type="Proteomes" id="UP000601435">
    <property type="component" value="Unassembled WGS sequence"/>
</dbReference>
<dbReference type="InterPro" id="IPR036691">
    <property type="entry name" value="Endo/exonu/phosph_ase_sf"/>
</dbReference>
<organism evidence="2 3">
    <name type="scientific">Symbiodinium necroappetens</name>
    <dbReference type="NCBI Taxonomy" id="1628268"/>
    <lineage>
        <taxon>Eukaryota</taxon>
        <taxon>Sar</taxon>
        <taxon>Alveolata</taxon>
        <taxon>Dinophyceae</taxon>
        <taxon>Suessiales</taxon>
        <taxon>Symbiodiniaceae</taxon>
        <taxon>Symbiodinium</taxon>
    </lineage>
</organism>
<feature type="compositionally biased region" description="Basic residues" evidence="1">
    <location>
        <begin position="24"/>
        <end position="35"/>
    </location>
</feature>
<name>A0A813A2E7_9DINO</name>
<feature type="region of interest" description="Disordered" evidence="1">
    <location>
        <begin position="190"/>
        <end position="212"/>
    </location>
</feature>
<feature type="region of interest" description="Disordered" evidence="1">
    <location>
        <begin position="157"/>
        <end position="177"/>
    </location>
</feature>
<protein>
    <recommendedName>
        <fullName evidence="4">Endonuclease/exonuclease/phosphatase domain-containing protein</fullName>
    </recommendedName>
</protein>
<feature type="non-terminal residue" evidence="2">
    <location>
        <position position="1"/>
    </location>
</feature>
<gene>
    <name evidence="2" type="ORF">SNEC2469_LOCUS26171</name>
</gene>